<gene>
    <name evidence="2" type="ORF">FJT64_012760</name>
</gene>
<accession>A0A6A4UYF9</accession>
<dbReference type="EMBL" id="VIIS01002074">
    <property type="protein sequence ID" value="KAF0288867.1"/>
    <property type="molecule type" value="Genomic_DNA"/>
</dbReference>
<feature type="region of interest" description="Disordered" evidence="1">
    <location>
        <begin position="45"/>
        <end position="67"/>
    </location>
</feature>
<protein>
    <submittedName>
        <fullName evidence="2">Uncharacterized protein</fullName>
    </submittedName>
</protein>
<proteinExistence type="predicted"/>
<keyword evidence="3" id="KW-1185">Reference proteome</keyword>
<reference evidence="2 3" key="1">
    <citation type="submission" date="2019-07" db="EMBL/GenBank/DDBJ databases">
        <title>Draft genome assembly of a fouling barnacle, Amphibalanus amphitrite (Darwin, 1854): The first reference genome for Thecostraca.</title>
        <authorList>
            <person name="Kim W."/>
        </authorList>
    </citation>
    <scope>NUCLEOTIDE SEQUENCE [LARGE SCALE GENOMIC DNA]</scope>
    <source>
        <strain evidence="2">SNU_AA5</strain>
        <tissue evidence="2">Soma without cirri and trophi</tissue>
    </source>
</reference>
<comment type="caution">
    <text evidence="2">The sequence shown here is derived from an EMBL/GenBank/DDBJ whole genome shotgun (WGS) entry which is preliminary data.</text>
</comment>
<dbReference type="AlphaFoldDB" id="A0A6A4UYF9"/>
<evidence type="ECO:0000313" key="3">
    <source>
        <dbReference type="Proteomes" id="UP000440578"/>
    </source>
</evidence>
<organism evidence="2 3">
    <name type="scientific">Amphibalanus amphitrite</name>
    <name type="common">Striped barnacle</name>
    <name type="synonym">Balanus amphitrite</name>
    <dbReference type="NCBI Taxonomy" id="1232801"/>
    <lineage>
        <taxon>Eukaryota</taxon>
        <taxon>Metazoa</taxon>
        <taxon>Ecdysozoa</taxon>
        <taxon>Arthropoda</taxon>
        <taxon>Crustacea</taxon>
        <taxon>Multicrustacea</taxon>
        <taxon>Cirripedia</taxon>
        <taxon>Thoracica</taxon>
        <taxon>Thoracicalcarea</taxon>
        <taxon>Balanomorpha</taxon>
        <taxon>Balanoidea</taxon>
        <taxon>Balanidae</taxon>
        <taxon>Amphibalaninae</taxon>
        <taxon>Amphibalanus</taxon>
    </lineage>
</organism>
<name>A0A6A4UYF9_AMPAM</name>
<sequence length="67" mass="7443">MVLIGHPICITLTGRSTCAIPCSRGKDSRGDDVCRRGRDRGHRCRLHDPDAEHAHQETSSVRGARHQ</sequence>
<dbReference type="Proteomes" id="UP000440578">
    <property type="component" value="Unassembled WGS sequence"/>
</dbReference>
<feature type="compositionally biased region" description="Basic and acidic residues" evidence="1">
    <location>
        <begin position="46"/>
        <end position="56"/>
    </location>
</feature>
<evidence type="ECO:0000256" key="1">
    <source>
        <dbReference type="SAM" id="MobiDB-lite"/>
    </source>
</evidence>
<evidence type="ECO:0000313" key="2">
    <source>
        <dbReference type="EMBL" id="KAF0288867.1"/>
    </source>
</evidence>